<feature type="region of interest" description="Disordered" evidence="1">
    <location>
        <begin position="22"/>
        <end position="43"/>
    </location>
</feature>
<protein>
    <submittedName>
        <fullName evidence="2">Uncharacterized protein</fullName>
    </submittedName>
</protein>
<evidence type="ECO:0000313" key="2">
    <source>
        <dbReference type="EMBL" id="GKV53572.1"/>
    </source>
</evidence>
<dbReference type="AlphaFoldDB" id="A0AAV5MVE5"/>
<comment type="caution">
    <text evidence="2">The sequence shown here is derived from an EMBL/GenBank/DDBJ whole genome shotgun (WGS) entry which is preliminary data.</text>
</comment>
<reference evidence="2 3" key="1">
    <citation type="journal article" date="2021" name="Commun. Biol.">
        <title>The genome of Shorea leprosula (Dipterocarpaceae) highlights the ecological relevance of drought in aseasonal tropical rainforests.</title>
        <authorList>
            <person name="Ng K.K.S."/>
            <person name="Kobayashi M.J."/>
            <person name="Fawcett J.A."/>
            <person name="Hatakeyama M."/>
            <person name="Paape T."/>
            <person name="Ng C.H."/>
            <person name="Ang C.C."/>
            <person name="Tnah L.H."/>
            <person name="Lee C.T."/>
            <person name="Nishiyama T."/>
            <person name="Sese J."/>
            <person name="O'Brien M.J."/>
            <person name="Copetti D."/>
            <person name="Mohd Noor M.I."/>
            <person name="Ong R.C."/>
            <person name="Putra M."/>
            <person name="Sireger I.Z."/>
            <person name="Indrioko S."/>
            <person name="Kosugi Y."/>
            <person name="Izuno A."/>
            <person name="Isagi Y."/>
            <person name="Lee S.L."/>
            <person name="Shimizu K.K."/>
        </authorList>
    </citation>
    <scope>NUCLEOTIDE SEQUENCE [LARGE SCALE GENOMIC DNA]</scope>
    <source>
        <strain evidence="2">214</strain>
    </source>
</reference>
<accession>A0AAV5MVE5</accession>
<proteinExistence type="predicted"/>
<organism evidence="2 3">
    <name type="scientific">Rubroshorea leprosula</name>
    <dbReference type="NCBI Taxonomy" id="152421"/>
    <lineage>
        <taxon>Eukaryota</taxon>
        <taxon>Viridiplantae</taxon>
        <taxon>Streptophyta</taxon>
        <taxon>Embryophyta</taxon>
        <taxon>Tracheophyta</taxon>
        <taxon>Spermatophyta</taxon>
        <taxon>Magnoliopsida</taxon>
        <taxon>eudicotyledons</taxon>
        <taxon>Gunneridae</taxon>
        <taxon>Pentapetalae</taxon>
        <taxon>rosids</taxon>
        <taxon>malvids</taxon>
        <taxon>Malvales</taxon>
        <taxon>Dipterocarpaceae</taxon>
        <taxon>Rubroshorea</taxon>
    </lineage>
</organism>
<keyword evidence="3" id="KW-1185">Reference proteome</keyword>
<dbReference type="EMBL" id="BPVZ01001543">
    <property type="protein sequence ID" value="GKV53572.1"/>
    <property type="molecule type" value="Genomic_DNA"/>
</dbReference>
<sequence length="96" mass="10731">MASQSVTAAAISITKPIISLSNSGEEQVVSSSSSSTGHGQARAPLADLIEENERYIEKRKHVIEQRVSRNEELVQQYIDSNVSFGRTRLVFWWPNL</sequence>
<evidence type="ECO:0000256" key="1">
    <source>
        <dbReference type="SAM" id="MobiDB-lite"/>
    </source>
</evidence>
<name>A0AAV5MVE5_9ROSI</name>
<evidence type="ECO:0000313" key="3">
    <source>
        <dbReference type="Proteomes" id="UP001054252"/>
    </source>
</evidence>
<dbReference type="Proteomes" id="UP001054252">
    <property type="component" value="Unassembled WGS sequence"/>
</dbReference>
<gene>
    <name evidence="2" type="ORF">SLEP1_g60091</name>
</gene>